<dbReference type="InterPro" id="IPR035068">
    <property type="entry name" value="TldD/PmbA_N"/>
</dbReference>
<comment type="similarity">
    <text evidence="1">Belongs to the peptidase U62 family.</text>
</comment>
<gene>
    <name evidence="8" type="ORF">I7412_42660</name>
</gene>
<evidence type="ECO:0000259" key="7">
    <source>
        <dbReference type="Pfam" id="PF19289"/>
    </source>
</evidence>
<evidence type="ECO:0000256" key="5">
    <source>
        <dbReference type="SAM" id="MobiDB-lite"/>
    </source>
</evidence>
<accession>A0A937RK32</accession>
<dbReference type="Proteomes" id="UP000604475">
    <property type="component" value="Unassembled WGS sequence"/>
</dbReference>
<dbReference type="GO" id="GO:0006508">
    <property type="term" value="P:proteolysis"/>
    <property type="evidence" value="ECO:0007669"/>
    <property type="project" value="UniProtKB-KW"/>
</dbReference>
<protein>
    <submittedName>
        <fullName evidence="8">TldD/PmbA family protein</fullName>
    </submittedName>
</protein>
<keyword evidence="2" id="KW-0645">Protease</keyword>
<proteinExistence type="inferred from homology"/>
<dbReference type="Pfam" id="PF19289">
    <property type="entry name" value="PmbA_TldD_3rd"/>
    <property type="match status" value="1"/>
</dbReference>
<dbReference type="EMBL" id="JAEACQ010000396">
    <property type="protein sequence ID" value="MBL7633741.1"/>
    <property type="molecule type" value="Genomic_DNA"/>
</dbReference>
<keyword evidence="3" id="KW-0378">Hydrolase</keyword>
<keyword evidence="9" id="KW-1185">Reference proteome</keyword>
<evidence type="ECO:0000256" key="4">
    <source>
        <dbReference type="ARBA" id="ARBA00023049"/>
    </source>
</evidence>
<dbReference type="InterPro" id="IPR051463">
    <property type="entry name" value="Peptidase_U62_metallo"/>
</dbReference>
<comment type="caution">
    <text evidence="8">The sequence shown here is derived from an EMBL/GenBank/DDBJ whole genome shotgun (WGS) entry which is preliminary data.</text>
</comment>
<dbReference type="Gene3D" id="3.30.2290.10">
    <property type="entry name" value="PmbA/TldD superfamily"/>
    <property type="match status" value="1"/>
</dbReference>
<dbReference type="PANTHER" id="PTHR30624">
    <property type="entry name" value="UNCHARACTERIZED PROTEIN TLDD AND PMBA"/>
    <property type="match status" value="1"/>
</dbReference>
<dbReference type="InterPro" id="IPR002510">
    <property type="entry name" value="Metalloprtase-TldD/E_N"/>
</dbReference>
<evidence type="ECO:0000256" key="3">
    <source>
        <dbReference type="ARBA" id="ARBA00022801"/>
    </source>
</evidence>
<dbReference type="FunFam" id="3.30.2290.10:FF:000003">
    <property type="entry name" value="Zinc-dependent protease, TldD/PmbA family"/>
    <property type="match status" value="1"/>
</dbReference>
<dbReference type="GO" id="GO:0008237">
    <property type="term" value="F:metallopeptidase activity"/>
    <property type="evidence" value="ECO:0007669"/>
    <property type="project" value="UniProtKB-KW"/>
</dbReference>
<evidence type="ECO:0000313" key="8">
    <source>
        <dbReference type="EMBL" id="MBL7633741.1"/>
    </source>
</evidence>
<feature type="domain" description="Metalloprotease TldD/E C-terminal" evidence="7">
    <location>
        <begin position="263"/>
        <end position="513"/>
    </location>
</feature>
<dbReference type="GO" id="GO:0005829">
    <property type="term" value="C:cytosol"/>
    <property type="evidence" value="ECO:0007669"/>
    <property type="project" value="TreeGrafter"/>
</dbReference>
<dbReference type="AlphaFoldDB" id="A0A937RK32"/>
<dbReference type="SUPFAM" id="SSF111283">
    <property type="entry name" value="Putative modulator of DNA gyrase, PmbA/TldD"/>
    <property type="match status" value="1"/>
</dbReference>
<keyword evidence="4" id="KW-0482">Metalloprotease</keyword>
<evidence type="ECO:0000256" key="2">
    <source>
        <dbReference type="ARBA" id="ARBA00022670"/>
    </source>
</evidence>
<dbReference type="PANTHER" id="PTHR30624:SF10">
    <property type="entry name" value="CONSERVED PROTEIN"/>
    <property type="match status" value="1"/>
</dbReference>
<evidence type="ECO:0000313" key="9">
    <source>
        <dbReference type="Proteomes" id="UP000604475"/>
    </source>
</evidence>
<dbReference type="InterPro" id="IPR045569">
    <property type="entry name" value="Metalloprtase-TldD/E_C"/>
</dbReference>
<name>A0A937RK32_9ACTN</name>
<evidence type="ECO:0000259" key="6">
    <source>
        <dbReference type="Pfam" id="PF01523"/>
    </source>
</evidence>
<organism evidence="8 9">
    <name type="scientific">Frankia nepalensis</name>
    <dbReference type="NCBI Taxonomy" id="1836974"/>
    <lineage>
        <taxon>Bacteria</taxon>
        <taxon>Bacillati</taxon>
        <taxon>Actinomycetota</taxon>
        <taxon>Actinomycetes</taxon>
        <taxon>Frankiales</taxon>
        <taxon>Frankiaceae</taxon>
        <taxon>Frankia</taxon>
    </lineage>
</organism>
<feature type="domain" description="Metalloprotease TldD/E N-terminal" evidence="6">
    <location>
        <begin position="46"/>
        <end position="110"/>
    </location>
</feature>
<feature type="region of interest" description="Disordered" evidence="5">
    <location>
        <begin position="1"/>
        <end position="20"/>
    </location>
</feature>
<dbReference type="InterPro" id="IPR036059">
    <property type="entry name" value="TldD/PmbA_sf"/>
</dbReference>
<sequence length="522" mass="55819">MGAHASGGGTPATPPHDVDPEFLALPRAALTDAALQTARDLGANHADIRIERLRDGALSFRDGNLESSHDGTTVGFAVRVVHEGTWGFAAGVDLTVDEAVRVAREAVEIARVARPLNSEAIELADEPVYADATWVSAYAVNPFAIDVREKVDRVGGLCRTLLGAPDVDHVDGHFNSVVENKYYADLAGTSTTQQRVRVICQLEATRVDPGGGFETMRTIAPPVGRGWEWLVAGPAAGCWDWDTEVDTIPGLLAEKAKASSVEPGRYDLVIDPSNLWLTIHESVGHATELDRALGYEAAYAGTSFATLDKLGNLRYGSPLMNITGDRTAPHGLATIGYDDEGVRTTRWDIVRAGTLAGYQLDRRMAAANAARLGVTRSNGCAFADSAGHVPLQRMANVSLAPVPGGPGTEELISGVDRGIYVVGDKSWSIDMQRYNFQFTGQRFYEIRKGRIVGQLRDVAYQATTTDFWGALDGVGGEQTYMLGGAFNCGKGQPGQVAAVSHGAPSTLFRGVNILNTRREAGR</sequence>
<dbReference type="Pfam" id="PF01523">
    <property type="entry name" value="PmbA_TldD_1st"/>
    <property type="match status" value="1"/>
</dbReference>
<feature type="compositionally biased region" description="Gly residues" evidence="5">
    <location>
        <begin position="1"/>
        <end position="10"/>
    </location>
</feature>
<evidence type="ECO:0000256" key="1">
    <source>
        <dbReference type="ARBA" id="ARBA00005836"/>
    </source>
</evidence>
<reference evidence="8" key="1">
    <citation type="submission" date="2020-12" db="EMBL/GenBank/DDBJ databases">
        <title>Genomic characterization of non-nitrogen-fixing Frankia strains.</title>
        <authorList>
            <person name="Carlos-Shanley C."/>
            <person name="Guerra T."/>
            <person name="Hahn D."/>
        </authorList>
    </citation>
    <scope>NUCLEOTIDE SEQUENCE</scope>
    <source>
        <strain evidence="8">CN6</strain>
    </source>
</reference>